<dbReference type="Pfam" id="PF10996">
    <property type="entry name" value="Beta-Casp"/>
    <property type="match status" value="1"/>
</dbReference>
<dbReference type="Proteomes" id="UP000249633">
    <property type="component" value="Unassembled WGS sequence"/>
</dbReference>
<keyword evidence="1 4" id="KW-0378">Hydrolase</keyword>
<feature type="domain" description="Metallo-beta-lactamase" evidence="2">
    <location>
        <begin position="13"/>
        <end position="236"/>
    </location>
</feature>
<dbReference type="CDD" id="cd16295">
    <property type="entry name" value="TTHA0252-CPSF-like_MBL-fold"/>
    <property type="match status" value="1"/>
</dbReference>
<proteinExistence type="predicted"/>
<name>A0A2W5DAM4_9BURK</name>
<dbReference type="SUPFAM" id="SSF56281">
    <property type="entry name" value="Metallo-hydrolase/oxidoreductase"/>
    <property type="match status" value="1"/>
</dbReference>
<dbReference type="InterPro" id="IPR036866">
    <property type="entry name" value="RibonucZ/Hydroxyglut_hydro"/>
</dbReference>
<evidence type="ECO:0000259" key="2">
    <source>
        <dbReference type="SMART" id="SM00849"/>
    </source>
</evidence>
<dbReference type="InterPro" id="IPR011108">
    <property type="entry name" value="RMMBL"/>
</dbReference>
<dbReference type="GO" id="GO:0016787">
    <property type="term" value="F:hydrolase activity"/>
    <property type="evidence" value="ECO:0007669"/>
    <property type="project" value="UniProtKB-KW"/>
</dbReference>
<evidence type="ECO:0000259" key="3">
    <source>
        <dbReference type="SMART" id="SM01027"/>
    </source>
</evidence>
<dbReference type="SMART" id="SM01027">
    <property type="entry name" value="Beta-Casp"/>
    <property type="match status" value="1"/>
</dbReference>
<evidence type="ECO:0000256" key="1">
    <source>
        <dbReference type="ARBA" id="ARBA00022801"/>
    </source>
</evidence>
<dbReference type="InterPro" id="IPR001279">
    <property type="entry name" value="Metallo-B-lactamas"/>
</dbReference>
<dbReference type="Pfam" id="PF00753">
    <property type="entry name" value="Lactamase_B"/>
    <property type="match status" value="1"/>
</dbReference>
<organism evidence="4 5">
    <name type="scientific">Roseateles depolymerans</name>
    <dbReference type="NCBI Taxonomy" id="76731"/>
    <lineage>
        <taxon>Bacteria</taxon>
        <taxon>Pseudomonadati</taxon>
        <taxon>Pseudomonadota</taxon>
        <taxon>Betaproteobacteria</taxon>
        <taxon>Burkholderiales</taxon>
        <taxon>Sphaerotilaceae</taxon>
        <taxon>Roseateles</taxon>
    </lineage>
</organism>
<dbReference type="PANTHER" id="PTHR11203">
    <property type="entry name" value="CLEAVAGE AND POLYADENYLATION SPECIFICITY FACTOR FAMILY MEMBER"/>
    <property type="match status" value="1"/>
</dbReference>
<dbReference type="SMART" id="SM00849">
    <property type="entry name" value="Lactamase_B"/>
    <property type="match status" value="1"/>
</dbReference>
<comment type="caution">
    <text evidence="4">The sequence shown here is derived from an EMBL/GenBank/DDBJ whole genome shotgun (WGS) entry which is preliminary data.</text>
</comment>
<dbReference type="InterPro" id="IPR050698">
    <property type="entry name" value="MBL"/>
</dbReference>
<dbReference type="AlphaFoldDB" id="A0A2W5DAM4"/>
<accession>A0A2W5DAM4</accession>
<dbReference type="EMBL" id="QFOD01000020">
    <property type="protein sequence ID" value="PZP28891.1"/>
    <property type="molecule type" value="Genomic_DNA"/>
</dbReference>
<protein>
    <submittedName>
        <fullName evidence="4">MBL fold metallo-hydrolase</fullName>
    </submittedName>
</protein>
<evidence type="ECO:0000313" key="4">
    <source>
        <dbReference type="EMBL" id="PZP28891.1"/>
    </source>
</evidence>
<sequence length="451" mass="49443">MRLQFLGGTGTVTGSKYLFEHRGKRLLVDCGLFQGLKQLRLRNWAPLPVDPRSIDAVVLTHAHIDHSGFLPRFIELGFHGKVFSTPGTFDLCKLLLPDSGHLQEEEANYANRHGFSKHAPALPLYTEAEARRALSRFEVRDFDKPFEPLPGVVLRYRRAGHILGAASIHLQCDEGSILFSGDLGRSDDLLMKPPAPPDPADWVLIESTYGDRSHPDDDPLARLADVISRTAARGGITVMPAFAVGRAQTLLHALHVLKAAKRIPDLPVFLNSPMAADVTHLLQRLAADHRLSQQECRALSENVRIVNSEAESREINQLKFPAVVVSASGMATGGRVVHHIKAFAPDARNAIVFAGFQAAGTRGAALVGGAKQVKIHGEWIPVRAEVASIDGMSAHGDREDLLAWLAALPRAPRHVYVTHGEPVAADSLRQAIEERHRWPASVPEYLEWAET</sequence>
<dbReference type="Gene3D" id="3.40.50.10890">
    <property type="match status" value="1"/>
</dbReference>
<dbReference type="InterPro" id="IPR022712">
    <property type="entry name" value="Beta_Casp"/>
</dbReference>
<dbReference type="GO" id="GO:0004521">
    <property type="term" value="F:RNA endonuclease activity"/>
    <property type="evidence" value="ECO:0007669"/>
    <property type="project" value="TreeGrafter"/>
</dbReference>
<reference evidence="4 5" key="1">
    <citation type="submission" date="2017-08" db="EMBL/GenBank/DDBJ databases">
        <title>Infants hospitalized years apart are colonized by the same room-sourced microbial strains.</title>
        <authorList>
            <person name="Brooks B."/>
            <person name="Olm M.R."/>
            <person name="Firek B.A."/>
            <person name="Baker R."/>
            <person name="Thomas B.C."/>
            <person name="Morowitz M.J."/>
            <person name="Banfield J.F."/>
        </authorList>
    </citation>
    <scope>NUCLEOTIDE SEQUENCE [LARGE SCALE GENOMIC DNA]</scope>
    <source>
        <strain evidence="4">S2_012_000_R2_81</strain>
    </source>
</reference>
<dbReference type="Gene3D" id="3.60.15.10">
    <property type="entry name" value="Ribonuclease Z/Hydroxyacylglutathione hydrolase-like"/>
    <property type="match status" value="1"/>
</dbReference>
<gene>
    <name evidence="4" type="ORF">DI603_18175</name>
</gene>
<feature type="domain" description="Beta-Casp" evidence="3">
    <location>
        <begin position="247"/>
        <end position="366"/>
    </location>
</feature>
<evidence type="ECO:0000313" key="5">
    <source>
        <dbReference type="Proteomes" id="UP000249633"/>
    </source>
</evidence>
<dbReference type="Pfam" id="PF07521">
    <property type="entry name" value="RMMBL"/>
    <property type="match status" value="1"/>
</dbReference>
<dbReference type="PANTHER" id="PTHR11203:SF37">
    <property type="entry name" value="INTEGRATOR COMPLEX SUBUNIT 11"/>
    <property type="match status" value="1"/>
</dbReference>